<gene>
    <name evidence="3" type="primary">araB_1</name>
    <name evidence="3" type="ORF">NTH_02115</name>
</gene>
<dbReference type="GO" id="GO:0050021">
    <property type="term" value="F:L-arabinonolactonase activity"/>
    <property type="evidence" value="ECO:0007669"/>
    <property type="project" value="UniProtKB-EC"/>
</dbReference>
<dbReference type="RefSeq" id="WP_338529955.1">
    <property type="nucleotide sequence ID" value="NZ_CP030941.1"/>
</dbReference>
<dbReference type="EMBL" id="CP030941">
    <property type="protein sequence ID" value="UUP17645.1"/>
    <property type="molecule type" value="Genomic_DNA"/>
</dbReference>
<protein>
    <submittedName>
        <fullName evidence="3">L-arabinolactonase</fullName>
        <ecNumber evidence="3">3.1.1.15</ecNumber>
    </submittedName>
</protein>
<dbReference type="Gene3D" id="2.120.10.30">
    <property type="entry name" value="TolB, C-terminal domain"/>
    <property type="match status" value="1"/>
</dbReference>
<keyword evidence="4" id="KW-1185">Reference proteome</keyword>
<dbReference type="SUPFAM" id="SSF63829">
    <property type="entry name" value="Calcium-dependent phosphotriesterase"/>
    <property type="match status" value="1"/>
</dbReference>
<proteinExistence type="inferred from homology"/>
<evidence type="ECO:0000259" key="2">
    <source>
        <dbReference type="Pfam" id="PF08450"/>
    </source>
</evidence>
<dbReference type="PRINTS" id="PR01790">
    <property type="entry name" value="SMP30FAMILY"/>
</dbReference>
<sequence>MSSTGVSVLCGIACELGEGPAYDPAADTLFWFDILGRKMIELPLATGEALQHDLPVMASALAMVDHARQLLVTETGLQLRDRNTGDLTMLQEVETDRPNMRSNDARVHPCGALWLGTMGKAAEEGAGAIYWFYKGELRCLYPRITIPNSICFSPDGAIAFFADTRENRLYRVACDPELGLPVDDPILTIEGNEMAGGIDGSVVDAEGTLWNARWGGGRIDAWSSSGEFIRSIDMPASQVTCPVFIGHDASRMAVTSAHAGLSGQAREADSDAGRTFVLERSFNGRFDPPVVL</sequence>
<evidence type="ECO:0000313" key="3">
    <source>
        <dbReference type="EMBL" id="UUP17645.1"/>
    </source>
</evidence>
<name>A0ABY5MI24_9HYPH</name>
<feature type="domain" description="SMP-30/Gluconolactonase/LRE-like region" evidence="2">
    <location>
        <begin position="16"/>
        <end position="258"/>
    </location>
</feature>
<keyword evidence="3" id="KW-0378">Hydrolase</keyword>
<evidence type="ECO:0000313" key="4">
    <source>
        <dbReference type="Proteomes" id="UP001342418"/>
    </source>
</evidence>
<accession>A0ABY5MI24</accession>
<evidence type="ECO:0000256" key="1">
    <source>
        <dbReference type="ARBA" id="ARBA00008853"/>
    </source>
</evidence>
<organism evidence="3 4">
    <name type="scientific">Nitratireductor thuwali</name>
    <dbReference type="NCBI Taxonomy" id="2267699"/>
    <lineage>
        <taxon>Bacteria</taxon>
        <taxon>Pseudomonadati</taxon>
        <taxon>Pseudomonadota</taxon>
        <taxon>Alphaproteobacteria</taxon>
        <taxon>Hyphomicrobiales</taxon>
        <taxon>Phyllobacteriaceae</taxon>
        <taxon>Nitratireductor</taxon>
    </lineage>
</organism>
<dbReference type="Proteomes" id="UP001342418">
    <property type="component" value="Chromosome"/>
</dbReference>
<dbReference type="Pfam" id="PF08450">
    <property type="entry name" value="SGL"/>
    <property type="match status" value="1"/>
</dbReference>
<comment type="similarity">
    <text evidence="1">Belongs to the SMP-30/CGR1 family.</text>
</comment>
<dbReference type="PANTHER" id="PTHR10907">
    <property type="entry name" value="REGUCALCIN"/>
    <property type="match status" value="1"/>
</dbReference>
<dbReference type="InterPro" id="IPR005511">
    <property type="entry name" value="SMP-30"/>
</dbReference>
<reference evidence="3 4" key="1">
    <citation type="submission" date="2018-07" db="EMBL/GenBank/DDBJ databases">
        <title>Genome sequence of Nitratireductor thuwali#1536.</title>
        <authorList>
            <person name="Michoud G."/>
            <person name="Merlino G."/>
            <person name="Sefrji F.O."/>
            <person name="Daffonchio D."/>
        </authorList>
    </citation>
    <scope>NUCLEOTIDE SEQUENCE [LARGE SCALE GENOMIC DNA]</scope>
    <source>
        <strain evidence="4">Nit1536</strain>
    </source>
</reference>
<dbReference type="EC" id="3.1.1.15" evidence="3"/>
<dbReference type="PANTHER" id="PTHR10907:SF47">
    <property type="entry name" value="REGUCALCIN"/>
    <property type="match status" value="1"/>
</dbReference>
<dbReference type="InterPro" id="IPR011042">
    <property type="entry name" value="6-blade_b-propeller_TolB-like"/>
</dbReference>
<dbReference type="InterPro" id="IPR013658">
    <property type="entry name" value="SGL"/>
</dbReference>